<accession>A0A4D6LS87</accession>
<evidence type="ECO:0000313" key="7">
    <source>
        <dbReference type="EMBL" id="QCD91395.1"/>
    </source>
</evidence>
<evidence type="ECO:0000256" key="4">
    <source>
        <dbReference type="ARBA" id="ARBA00023163"/>
    </source>
</evidence>
<keyword evidence="4" id="KW-0804">Transcription</keyword>
<dbReference type="InterPro" id="IPR036879">
    <property type="entry name" value="TF_MADSbox_sf"/>
</dbReference>
<dbReference type="EMBL" id="CP039348">
    <property type="protein sequence ID" value="QCD91395.1"/>
    <property type="molecule type" value="Genomic_DNA"/>
</dbReference>
<reference evidence="7 8" key="1">
    <citation type="submission" date="2019-04" db="EMBL/GenBank/DDBJ databases">
        <title>An improved genome assembly and genetic linkage map for asparagus bean, Vigna unguiculata ssp. sesquipedialis.</title>
        <authorList>
            <person name="Xia Q."/>
            <person name="Zhang R."/>
            <person name="Dong Y."/>
        </authorList>
    </citation>
    <scope>NUCLEOTIDE SEQUENCE [LARGE SCALE GENOMIC DNA]</scope>
    <source>
        <tissue evidence="7">Leaf</tissue>
    </source>
</reference>
<keyword evidence="5" id="KW-0539">Nucleus</keyword>
<dbReference type="GO" id="GO:0000981">
    <property type="term" value="F:DNA-binding transcription factor activity, RNA polymerase II-specific"/>
    <property type="evidence" value="ECO:0007669"/>
    <property type="project" value="InterPro"/>
</dbReference>
<dbReference type="PANTHER" id="PTHR11945:SF387">
    <property type="entry name" value="AGAMOUS-LIKE MADS-BOX PROTEIN AGL80"/>
    <property type="match status" value="1"/>
</dbReference>
<dbReference type="GO" id="GO:0046983">
    <property type="term" value="F:protein dimerization activity"/>
    <property type="evidence" value="ECO:0007669"/>
    <property type="project" value="InterPro"/>
</dbReference>
<dbReference type="SUPFAM" id="SSF55455">
    <property type="entry name" value="SRF-like"/>
    <property type="match status" value="1"/>
</dbReference>
<evidence type="ECO:0000256" key="2">
    <source>
        <dbReference type="ARBA" id="ARBA00023015"/>
    </source>
</evidence>
<dbReference type="GO" id="GO:0005634">
    <property type="term" value="C:nucleus"/>
    <property type="evidence" value="ECO:0007669"/>
    <property type="project" value="UniProtKB-SubCell"/>
</dbReference>
<evidence type="ECO:0000259" key="6">
    <source>
        <dbReference type="PROSITE" id="PS50066"/>
    </source>
</evidence>
<dbReference type="InterPro" id="IPR002100">
    <property type="entry name" value="TF_MADSbox"/>
</dbReference>
<keyword evidence="3" id="KW-0238">DNA-binding</keyword>
<evidence type="ECO:0000256" key="3">
    <source>
        <dbReference type="ARBA" id="ARBA00023125"/>
    </source>
</evidence>
<keyword evidence="8" id="KW-1185">Reference proteome</keyword>
<dbReference type="InterPro" id="IPR033897">
    <property type="entry name" value="SRF-like_MADS-box"/>
</dbReference>
<dbReference type="GO" id="GO:0045944">
    <property type="term" value="P:positive regulation of transcription by RNA polymerase II"/>
    <property type="evidence" value="ECO:0007669"/>
    <property type="project" value="InterPro"/>
</dbReference>
<sequence>MARKKLDLTYIINDSKRKTTLKKRKHGLIKKMNEITTLCGIEACAIIYSPNDPQPEVWPSEPEVQRKITMIQIQEGAPVTENGEEHGYMHHVQGLENNIDTIQNQH</sequence>
<evidence type="ECO:0000256" key="1">
    <source>
        <dbReference type="ARBA" id="ARBA00004123"/>
    </source>
</evidence>
<feature type="domain" description="MADS-box" evidence="6">
    <location>
        <begin position="1"/>
        <end position="51"/>
    </location>
</feature>
<proteinExistence type="predicted"/>
<dbReference type="GO" id="GO:0000978">
    <property type="term" value="F:RNA polymerase II cis-regulatory region sequence-specific DNA binding"/>
    <property type="evidence" value="ECO:0007669"/>
    <property type="project" value="TreeGrafter"/>
</dbReference>
<dbReference type="PRINTS" id="PR00404">
    <property type="entry name" value="MADSDOMAIN"/>
</dbReference>
<dbReference type="PROSITE" id="PS50066">
    <property type="entry name" value="MADS_BOX_2"/>
    <property type="match status" value="1"/>
</dbReference>
<dbReference type="CDD" id="cd00266">
    <property type="entry name" value="MADS_SRF_like"/>
    <property type="match status" value="1"/>
</dbReference>
<protein>
    <submittedName>
        <fullName evidence="7">Transcription factor</fullName>
    </submittedName>
</protein>
<evidence type="ECO:0000256" key="5">
    <source>
        <dbReference type="ARBA" id="ARBA00023242"/>
    </source>
</evidence>
<dbReference type="Gene3D" id="3.40.1810.10">
    <property type="entry name" value="Transcription factor, MADS-box"/>
    <property type="match status" value="1"/>
</dbReference>
<comment type="subcellular location">
    <subcellularLocation>
        <location evidence="1">Nucleus</location>
    </subcellularLocation>
</comment>
<organism evidence="7 8">
    <name type="scientific">Vigna unguiculata</name>
    <name type="common">Cowpea</name>
    <dbReference type="NCBI Taxonomy" id="3917"/>
    <lineage>
        <taxon>Eukaryota</taxon>
        <taxon>Viridiplantae</taxon>
        <taxon>Streptophyta</taxon>
        <taxon>Embryophyta</taxon>
        <taxon>Tracheophyta</taxon>
        <taxon>Spermatophyta</taxon>
        <taxon>Magnoliopsida</taxon>
        <taxon>eudicotyledons</taxon>
        <taxon>Gunneridae</taxon>
        <taxon>Pentapetalae</taxon>
        <taxon>rosids</taxon>
        <taxon>fabids</taxon>
        <taxon>Fabales</taxon>
        <taxon>Fabaceae</taxon>
        <taxon>Papilionoideae</taxon>
        <taxon>50 kb inversion clade</taxon>
        <taxon>NPAAA clade</taxon>
        <taxon>indigoferoid/millettioid clade</taxon>
        <taxon>Phaseoleae</taxon>
        <taxon>Vigna</taxon>
    </lineage>
</organism>
<keyword evidence="2" id="KW-0805">Transcription regulation</keyword>
<dbReference type="PANTHER" id="PTHR11945">
    <property type="entry name" value="MADS BOX PROTEIN"/>
    <property type="match status" value="1"/>
</dbReference>
<dbReference type="AlphaFoldDB" id="A0A4D6LS87"/>
<dbReference type="Pfam" id="PF00319">
    <property type="entry name" value="SRF-TF"/>
    <property type="match status" value="1"/>
</dbReference>
<dbReference type="Proteomes" id="UP000501690">
    <property type="component" value="Linkage Group LG4"/>
</dbReference>
<dbReference type="SMART" id="SM00432">
    <property type="entry name" value="MADS"/>
    <property type="match status" value="1"/>
</dbReference>
<evidence type="ECO:0000313" key="8">
    <source>
        <dbReference type="Proteomes" id="UP000501690"/>
    </source>
</evidence>
<gene>
    <name evidence="7" type="ORF">DEO72_LG4g2360</name>
</gene>
<name>A0A4D6LS87_VIGUN</name>